<organism evidence="1 2">
    <name type="scientific">Tanacetum coccineum</name>
    <dbReference type="NCBI Taxonomy" id="301880"/>
    <lineage>
        <taxon>Eukaryota</taxon>
        <taxon>Viridiplantae</taxon>
        <taxon>Streptophyta</taxon>
        <taxon>Embryophyta</taxon>
        <taxon>Tracheophyta</taxon>
        <taxon>Spermatophyta</taxon>
        <taxon>Magnoliopsida</taxon>
        <taxon>eudicotyledons</taxon>
        <taxon>Gunneridae</taxon>
        <taxon>Pentapetalae</taxon>
        <taxon>asterids</taxon>
        <taxon>campanulids</taxon>
        <taxon>Asterales</taxon>
        <taxon>Asteraceae</taxon>
        <taxon>Asteroideae</taxon>
        <taxon>Anthemideae</taxon>
        <taxon>Anthemidinae</taxon>
        <taxon>Tanacetum</taxon>
    </lineage>
</organism>
<accession>A0ABQ4ZBS9</accession>
<name>A0ABQ4ZBS9_9ASTR</name>
<proteinExistence type="predicted"/>
<dbReference type="EMBL" id="BQNB010011189">
    <property type="protein sequence ID" value="GJS87320.1"/>
    <property type="molecule type" value="Genomic_DNA"/>
</dbReference>
<protein>
    <submittedName>
        <fullName evidence="1">Uncharacterized protein</fullName>
    </submittedName>
</protein>
<dbReference type="Proteomes" id="UP001151760">
    <property type="component" value="Unassembled WGS sequence"/>
</dbReference>
<comment type="caution">
    <text evidence="1">The sequence shown here is derived from an EMBL/GenBank/DDBJ whole genome shotgun (WGS) entry which is preliminary data.</text>
</comment>
<sequence length="145" mass="15558">MGNHLNHQISSGHEIPISRVVVVAGMGIDKANENIYNSNANDNDVNQGITVSFNAHMSNSSSHEMPNVVVVVACMEIDKPDGHNDNPNANDNDVNLAKSVSVNDPMVLAICSMGFQNEVAPNAVYEGNVVSAKEVGVSIKLYNRR</sequence>
<reference evidence="1" key="2">
    <citation type="submission" date="2022-01" db="EMBL/GenBank/DDBJ databases">
        <authorList>
            <person name="Yamashiro T."/>
            <person name="Shiraishi A."/>
            <person name="Satake H."/>
            <person name="Nakayama K."/>
        </authorList>
    </citation>
    <scope>NUCLEOTIDE SEQUENCE</scope>
</reference>
<reference evidence="1" key="1">
    <citation type="journal article" date="2022" name="Int. J. Mol. Sci.">
        <title>Draft Genome of Tanacetum Coccineum: Genomic Comparison of Closely Related Tanacetum-Family Plants.</title>
        <authorList>
            <person name="Yamashiro T."/>
            <person name="Shiraishi A."/>
            <person name="Nakayama K."/>
            <person name="Satake H."/>
        </authorList>
    </citation>
    <scope>NUCLEOTIDE SEQUENCE</scope>
</reference>
<keyword evidence="2" id="KW-1185">Reference proteome</keyword>
<evidence type="ECO:0000313" key="1">
    <source>
        <dbReference type="EMBL" id="GJS87320.1"/>
    </source>
</evidence>
<evidence type="ECO:0000313" key="2">
    <source>
        <dbReference type="Proteomes" id="UP001151760"/>
    </source>
</evidence>
<gene>
    <name evidence="1" type="ORF">Tco_0769956</name>
</gene>